<gene>
    <name evidence="1" type="ORF">Q7C36_005270</name>
</gene>
<accession>A0AA88T020</accession>
<proteinExistence type="predicted"/>
<organism evidence="1 2">
    <name type="scientific">Tachysurus vachellii</name>
    <name type="common">Darkbarbel catfish</name>
    <name type="synonym">Pelteobagrus vachellii</name>
    <dbReference type="NCBI Taxonomy" id="175792"/>
    <lineage>
        <taxon>Eukaryota</taxon>
        <taxon>Metazoa</taxon>
        <taxon>Chordata</taxon>
        <taxon>Craniata</taxon>
        <taxon>Vertebrata</taxon>
        <taxon>Euteleostomi</taxon>
        <taxon>Actinopterygii</taxon>
        <taxon>Neopterygii</taxon>
        <taxon>Teleostei</taxon>
        <taxon>Ostariophysi</taxon>
        <taxon>Siluriformes</taxon>
        <taxon>Bagridae</taxon>
        <taxon>Tachysurus</taxon>
    </lineage>
</organism>
<evidence type="ECO:0000313" key="1">
    <source>
        <dbReference type="EMBL" id="KAK2857351.1"/>
    </source>
</evidence>
<evidence type="ECO:0000313" key="2">
    <source>
        <dbReference type="Proteomes" id="UP001187315"/>
    </source>
</evidence>
<keyword evidence="2" id="KW-1185">Reference proteome</keyword>
<dbReference type="AlphaFoldDB" id="A0AA88T020"/>
<comment type="caution">
    <text evidence="1">The sequence shown here is derived from an EMBL/GenBank/DDBJ whole genome shotgun (WGS) entry which is preliminary data.</text>
</comment>
<sequence>MCRLCSILTLRRTVSSGSAVEISCRFWTTQTQTGGRGRVTGRPECSLGITSLRLRSTCKHTCGNNTHLQKHHTHTNSGVAEKECKESSLRLPAGLSLNHRCLGSVSQQSSAL</sequence>
<reference evidence="1" key="1">
    <citation type="submission" date="2023-08" db="EMBL/GenBank/DDBJ databases">
        <title>Pelteobagrus vachellii genome.</title>
        <authorList>
            <person name="Liu H."/>
        </authorList>
    </citation>
    <scope>NUCLEOTIDE SEQUENCE</scope>
    <source>
        <strain evidence="1">PRFRI_2022a</strain>
        <tissue evidence="1">Muscle</tissue>
    </source>
</reference>
<name>A0AA88T020_TACVA</name>
<dbReference type="Proteomes" id="UP001187315">
    <property type="component" value="Unassembled WGS sequence"/>
</dbReference>
<dbReference type="EMBL" id="JAVHJS010000005">
    <property type="protein sequence ID" value="KAK2857351.1"/>
    <property type="molecule type" value="Genomic_DNA"/>
</dbReference>
<protein>
    <submittedName>
        <fullName evidence="1">Uncharacterized protein</fullName>
    </submittedName>
</protein>